<reference evidence="2" key="1">
    <citation type="journal article" date="2019" name="Int. J. Syst. Evol. Microbiol.">
        <title>The Global Catalogue of Microorganisms (GCM) 10K type strain sequencing project: providing services to taxonomists for standard genome sequencing and annotation.</title>
        <authorList>
            <consortium name="The Broad Institute Genomics Platform"/>
            <consortium name="The Broad Institute Genome Sequencing Center for Infectious Disease"/>
            <person name="Wu L."/>
            <person name="Ma J."/>
        </authorList>
    </citation>
    <scope>NUCLEOTIDE SEQUENCE [LARGE SCALE GENOMIC DNA]</scope>
    <source>
        <strain evidence="2">NBRC 106348</strain>
    </source>
</reference>
<accession>A0ABQ6I0P0</accession>
<keyword evidence="2" id="KW-1185">Reference proteome</keyword>
<name>A0ABQ6I0P0_9MICO</name>
<proteinExistence type="predicted"/>
<comment type="caution">
    <text evidence="1">The sequence shown here is derived from an EMBL/GenBank/DDBJ whole genome shotgun (WGS) entry which is preliminary data.</text>
</comment>
<sequence>MLWLDVIGLLCEWAWRFPRPCGVARRQGPEAVVHAAFDFIELQLAARWFPRWYGYTLNVVDDCVEVLRPRRITAFVLDTVLTEAGWSENRAIPALPDRARSEIERLDRGLQRLPMSEHRAYKAREFQNAEVTVAAALRDAPSPSG</sequence>
<dbReference type="Proteomes" id="UP001157091">
    <property type="component" value="Unassembled WGS sequence"/>
</dbReference>
<protein>
    <submittedName>
        <fullName evidence="1">Uncharacterized protein</fullName>
    </submittedName>
</protein>
<evidence type="ECO:0000313" key="2">
    <source>
        <dbReference type="Proteomes" id="UP001157091"/>
    </source>
</evidence>
<evidence type="ECO:0000313" key="1">
    <source>
        <dbReference type="EMBL" id="GMA23340.1"/>
    </source>
</evidence>
<gene>
    <name evidence="1" type="ORF">GCM10025864_10990</name>
</gene>
<organism evidence="1 2">
    <name type="scientific">Luteimicrobium album</name>
    <dbReference type="NCBI Taxonomy" id="1054550"/>
    <lineage>
        <taxon>Bacteria</taxon>
        <taxon>Bacillati</taxon>
        <taxon>Actinomycetota</taxon>
        <taxon>Actinomycetes</taxon>
        <taxon>Micrococcales</taxon>
        <taxon>Luteimicrobium</taxon>
    </lineage>
</organism>
<dbReference type="EMBL" id="BSUK01000001">
    <property type="protein sequence ID" value="GMA23340.1"/>
    <property type="molecule type" value="Genomic_DNA"/>
</dbReference>